<keyword evidence="1" id="KW-0677">Repeat</keyword>
<feature type="region of interest" description="Disordered" evidence="3">
    <location>
        <begin position="323"/>
        <end position="390"/>
    </location>
</feature>
<sequence>MSEFAKAVKSGNIGKVKQLLFKEDADPNIKDILFNGRNKKKGNTALIFAAQEGHKEIVELLIKAGADPDMTDIYGTTALMASCKFNAVNDNYNLDIIKLLLKGDVNINLQNEMDETALMIASEHGNTGIVEILITAGANLDIQGGSNGDSALIMASDGLPEIVKLLLDAGANINLENAYGDTALTMATESRNLDCIILLIDAAEREGLNPLDDPQLQEIYADYILSKVKKLQAKQRLKFATMIIDENQIGEPSYDVIIKILKSLKIPVLNKDTLDKTNDLLMRTLQQELQKEIEKSLKREFKGEKLDNMIEFYRKQLRDPGLPKNIRKAYKRQKRRRKQKMSISLGSSDVSSLSEGLGMKRKKSQKKSKSKGSSKKKNNKKMKSKKRKKQ</sequence>
<feature type="compositionally biased region" description="Low complexity" evidence="3">
    <location>
        <begin position="342"/>
        <end position="357"/>
    </location>
</feature>
<evidence type="ECO:0000256" key="1">
    <source>
        <dbReference type="ARBA" id="ARBA00022737"/>
    </source>
</evidence>
<organism evidence="4">
    <name type="scientific">viral metagenome</name>
    <dbReference type="NCBI Taxonomy" id="1070528"/>
    <lineage>
        <taxon>unclassified sequences</taxon>
        <taxon>metagenomes</taxon>
        <taxon>organismal metagenomes</taxon>
    </lineage>
</organism>
<keyword evidence="2" id="KW-0040">ANK repeat</keyword>
<dbReference type="PRINTS" id="PR01415">
    <property type="entry name" value="ANKYRIN"/>
</dbReference>
<evidence type="ECO:0000256" key="2">
    <source>
        <dbReference type="ARBA" id="ARBA00023043"/>
    </source>
</evidence>
<dbReference type="PROSITE" id="PS50088">
    <property type="entry name" value="ANK_REPEAT"/>
    <property type="match status" value="2"/>
</dbReference>
<dbReference type="InterPro" id="IPR036770">
    <property type="entry name" value="Ankyrin_rpt-contain_sf"/>
</dbReference>
<dbReference type="EMBL" id="MN739344">
    <property type="protein sequence ID" value="QHS99447.1"/>
    <property type="molecule type" value="Genomic_DNA"/>
</dbReference>
<evidence type="ECO:0000256" key="3">
    <source>
        <dbReference type="SAM" id="MobiDB-lite"/>
    </source>
</evidence>
<dbReference type="InterPro" id="IPR002110">
    <property type="entry name" value="Ankyrin_rpt"/>
</dbReference>
<proteinExistence type="predicted"/>
<dbReference type="SMART" id="SM00248">
    <property type="entry name" value="ANK"/>
    <property type="match status" value="5"/>
</dbReference>
<dbReference type="Pfam" id="PF00023">
    <property type="entry name" value="Ank"/>
    <property type="match status" value="1"/>
</dbReference>
<dbReference type="GO" id="GO:0004842">
    <property type="term" value="F:ubiquitin-protein transferase activity"/>
    <property type="evidence" value="ECO:0007669"/>
    <property type="project" value="TreeGrafter"/>
</dbReference>
<dbReference type="PANTHER" id="PTHR24171:SF8">
    <property type="entry name" value="BRCA1-ASSOCIATED RING DOMAIN PROTEIN 1"/>
    <property type="match status" value="1"/>
</dbReference>
<dbReference type="PANTHER" id="PTHR24171">
    <property type="entry name" value="ANKYRIN REPEAT DOMAIN-CONTAINING PROTEIN 39-RELATED"/>
    <property type="match status" value="1"/>
</dbReference>
<dbReference type="GO" id="GO:0085020">
    <property type="term" value="P:protein K6-linked ubiquitination"/>
    <property type="evidence" value="ECO:0007669"/>
    <property type="project" value="TreeGrafter"/>
</dbReference>
<dbReference type="AlphaFoldDB" id="A0A6C0C4B3"/>
<feature type="compositionally biased region" description="Basic residues" evidence="3">
    <location>
        <begin position="359"/>
        <end position="390"/>
    </location>
</feature>
<dbReference type="GO" id="GO:0070531">
    <property type="term" value="C:BRCA1-A complex"/>
    <property type="evidence" value="ECO:0007669"/>
    <property type="project" value="TreeGrafter"/>
</dbReference>
<dbReference type="SUPFAM" id="SSF48403">
    <property type="entry name" value="Ankyrin repeat"/>
    <property type="match status" value="1"/>
</dbReference>
<dbReference type="Pfam" id="PF12796">
    <property type="entry name" value="Ank_2"/>
    <property type="match status" value="1"/>
</dbReference>
<protein>
    <submittedName>
        <fullName evidence="4">Uncharacterized protein</fullName>
    </submittedName>
</protein>
<reference evidence="4" key="1">
    <citation type="journal article" date="2020" name="Nature">
        <title>Giant virus diversity and host interactions through global metagenomics.</title>
        <authorList>
            <person name="Schulz F."/>
            <person name="Roux S."/>
            <person name="Paez-Espino D."/>
            <person name="Jungbluth S."/>
            <person name="Walsh D.A."/>
            <person name="Denef V.J."/>
            <person name="McMahon K.D."/>
            <person name="Konstantinidis K.T."/>
            <person name="Eloe-Fadrosh E.A."/>
            <person name="Kyrpides N.C."/>
            <person name="Woyke T."/>
        </authorList>
    </citation>
    <scope>NUCLEOTIDE SEQUENCE</scope>
    <source>
        <strain evidence="4">GVMAG-M-3300020187-37</strain>
    </source>
</reference>
<feature type="compositionally biased region" description="Basic residues" evidence="3">
    <location>
        <begin position="325"/>
        <end position="340"/>
    </location>
</feature>
<evidence type="ECO:0000313" key="4">
    <source>
        <dbReference type="EMBL" id="QHS99447.1"/>
    </source>
</evidence>
<dbReference type="Gene3D" id="1.25.40.20">
    <property type="entry name" value="Ankyrin repeat-containing domain"/>
    <property type="match status" value="2"/>
</dbReference>
<name>A0A6C0C4B3_9ZZZZ</name>
<accession>A0A6C0C4B3</accession>
<dbReference type="GO" id="GO:0031436">
    <property type="term" value="C:BRCA1-BARD1 complex"/>
    <property type="evidence" value="ECO:0007669"/>
    <property type="project" value="TreeGrafter"/>
</dbReference>
<dbReference type="PROSITE" id="PS50297">
    <property type="entry name" value="ANK_REP_REGION"/>
    <property type="match status" value="2"/>
</dbReference>